<feature type="domain" description="Anamorsin N-terminal" evidence="1">
    <location>
        <begin position="9"/>
        <end position="69"/>
    </location>
</feature>
<dbReference type="Pfam" id="PF20922">
    <property type="entry name" value="Anamorsin_N"/>
    <property type="match status" value="1"/>
</dbReference>
<comment type="caution">
    <text evidence="2">The sequence shown here is derived from an EMBL/GenBank/DDBJ whole genome shotgun (WGS) entry which is preliminary data.</text>
</comment>
<proteinExistence type="predicted"/>
<dbReference type="InterPro" id="IPR049011">
    <property type="entry name" value="Anamorsin_N_metazoan"/>
</dbReference>
<dbReference type="AlphaFoldDB" id="A0A9N7ZCT5"/>
<dbReference type="EMBL" id="CADEAL010004440">
    <property type="protein sequence ID" value="CAB1459645.1"/>
    <property type="molecule type" value="Genomic_DNA"/>
</dbReference>
<organism evidence="2 3">
    <name type="scientific">Pleuronectes platessa</name>
    <name type="common">European plaice</name>
    <dbReference type="NCBI Taxonomy" id="8262"/>
    <lineage>
        <taxon>Eukaryota</taxon>
        <taxon>Metazoa</taxon>
        <taxon>Chordata</taxon>
        <taxon>Craniata</taxon>
        <taxon>Vertebrata</taxon>
        <taxon>Euteleostomi</taxon>
        <taxon>Actinopterygii</taxon>
        <taxon>Neopterygii</taxon>
        <taxon>Teleostei</taxon>
        <taxon>Neoteleostei</taxon>
        <taxon>Acanthomorphata</taxon>
        <taxon>Carangaria</taxon>
        <taxon>Pleuronectiformes</taxon>
        <taxon>Pleuronectoidei</taxon>
        <taxon>Pleuronectidae</taxon>
        <taxon>Pleuronectes</taxon>
    </lineage>
</organism>
<name>A0A9N7ZCT5_PLEPL</name>
<evidence type="ECO:0000313" key="3">
    <source>
        <dbReference type="Proteomes" id="UP001153269"/>
    </source>
</evidence>
<sequence>MADLGVRAGDNVLFVWAQPSAPAALNQYAEELGAAVGASGRVSVENMERLLLSSHSASTFDWVLSACWPTAPPSTA</sequence>
<accession>A0A9N7ZCT5</accession>
<dbReference type="InterPro" id="IPR029063">
    <property type="entry name" value="SAM-dependent_MTases_sf"/>
</dbReference>
<dbReference type="Proteomes" id="UP001153269">
    <property type="component" value="Unassembled WGS sequence"/>
</dbReference>
<protein>
    <recommendedName>
        <fullName evidence="1">Anamorsin N-terminal domain-containing protein</fullName>
    </recommendedName>
</protein>
<evidence type="ECO:0000259" key="1">
    <source>
        <dbReference type="Pfam" id="PF20922"/>
    </source>
</evidence>
<gene>
    <name evidence="2" type="ORF">PLEPLA_LOCUS47482</name>
</gene>
<dbReference type="Gene3D" id="3.40.50.150">
    <property type="entry name" value="Vaccinia Virus protein VP39"/>
    <property type="match status" value="1"/>
</dbReference>
<evidence type="ECO:0000313" key="2">
    <source>
        <dbReference type="EMBL" id="CAB1459645.1"/>
    </source>
</evidence>
<reference evidence="2" key="1">
    <citation type="submission" date="2020-03" db="EMBL/GenBank/DDBJ databases">
        <authorList>
            <person name="Weist P."/>
        </authorList>
    </citation>
    <scope>NUCLEOTIDE SEQUENCE</scope>
</reference>
<keyword evidence="3" id="KW-1185">Reference proteome</keyword>